<evidence type="ECO:0000256" key="1">
    <source>
        <dbReference type="ARBA" id="ARBA00004442"/>
    </source>
</evidence>
<evidence type="ECO:0000259" key="6">
    <source>
        <dbReference type="Pfam" id="PF07980"/>
    </source>
</evidence>
<keyword evidence="9" id="KW-1185">Reference proteome</keyword>
<reference evidence="8 9" key="1">
    <citation type="submission" date="2020-08" db="EMBL/GenBank/DDBJ databases">
        <title>Sphingobacterium sp. DN00404 isolated from aquaculture water.</title>
        <authorList>
            <person name="Zhang M."/>
        </authorList>
    </citation>
    <scope>NUCLEOTIDE SEQUENCE [LARGE SCALE GENOMIC DNA]</scope>
    <source>
        <strain evidence="8 9">KCTC 42746</strain>
    </source>
</reference>
<keyword evidence="5" id="KW-0998">Cell outer membrane</keyword>
<evidence type="ECO:0000256" key="3">
    <source>
        <dbReference type="ARBA" id="ARBA00022729"/>
    </source>
</evidence>
<dbReference type="Pfam" id="PF07980">
    <property type="entry name" value="SusD_RagB"/>
    <property type="match status" value="1"/>
</dbReference>
<evidence type="ECO:0000256" key="2">
    <source>
        <dbReference type="ARBA" id="ARBA00006275"/>
    </source>
</evidence>
<evidence type="ECO:0000313" key="9">
    <source>
        <dbReference type="Proteomes" id="UP000651112"/>
    </source>
</evidence>
<dbReference type="EMBL" id="JACNYL010000003">
    <property type="protein sequence ID" value="MBD1422856.1"/>
    <property type="molecule type" value="Genomic_DNA"/>
</dbReference>
<dbReference type="Gene3D" id="1.25.40.390">
    <property type="match status" value="1"/>
</dbReference>
<keyword evidence="4" id="KW-0472">Membrane</keyword>
<dbReference type="Pfam" id="PF14322">
    <property type="entry name" value="SusD-like_3"/>
    <property type="match status" value="1"/>
</dbReference>
<evidence type="ECO:0000256" key="4">
    <source>
        <dbReference type="ARBA" id="ARBA00023136"/>
    </source>
</evidence>
<dbReference type="CDD" id="cd08977">
    <property type="entry name" value="SusD"/>
    <property type="match status" value="1"/>
</dbReference>
<feature type="domain" description="RagB/SusD" evidence="6">
    <location>
        <begin position="267"/>
        <end position="524"/>
    </location>
</feature>
<accession>A0ABR7XUY1</accession>
<proteinExistence type="inferred from homology"/>
<evidence type="ECO:0000313" key="8">
    <source>
        <dbReference type="EMBL" id="MBD1422856.1"/>
    </source>
</evidence>
<keyword evidence="3" id="KW-0732">Signal</keyword>
<evidence type="ECO:0000259" key="7">
    <source>
        <dbReference type="Pfam" id="PF14322"/>
    </source>
</evidence>
<comment type="similarity">
    <text evidence="2">Belongs to the SusD family.</text>
</comment>
<dbReference type="Proteomes" id="UP000651112">
    <property type="component" value="Unassembled WGS sequence"/>
</dbReference>
<evidence type="ECO:0000256" key="5">
    <source>
        <dbReference type="ARBA" id="ARBA00023237"/>
    </source>
</evidence>
<dbReference type="InterPro" id="IPR012944">
    <property type="entry name" value="SusD_RagB_dom"/>
</dbReference>
<dbReference type="InterPro" id="IPR033985">
    <property type="entry name" value="SusD-like_N"/>
</dbReference>
<organism evidence="8 9">
    <name type="scientific">Sphingobacterium chuzhouense</name>
    <dbReference type="NCBI Taxonomy" id="1742264"/>
    <lineage>
        <taxon>Bacteria</taxon>
        <taxon>Pseudomonadati</taxon>
        <taxon>Bacteroidota</taxon>
        <taxon>Sphingobacteriia</taxon>
        <taxon>Sphingobacteriales</taxon>
        <taxon>Sphingobacteriaceae</taxon>
        <taxon>Sphingobacterium</taxon>
    </lineage>
</organism>
<comment type="subcellular location">
    <subcellularLocation>
        <location evidence="1">Cell outer membrane</location>
    </subcellularLocation>
</comment>
<protein>
    <submittedName>
        <fullName evidence="8">RagB/SusD family nutrient uptake outer membrane protein</fullName>
    </submittedName>
</protein>
<gene>
    <name evidence="8" type="ORF">H8B21_14865</name>
</gene>
<name>A0ABR7XUY1_9SPHI</name>
<comment type="caution">
    <text evidence="8">The sequence shown here is derived from an EMBL/GenBank/DDBJ whole genome shotgun (WGS) entry which is preliminary data.</text>
</comment>
<sequence>MKKIFIALSIYAGSYLFTSCEKFLDRPALGQENLDTYFQTEEEALKQIAGCYQGVFWDDWWQVAQFYPASDMATDDMWMNNTTQSQSSYIRTAHYQNPSQDDLLKNYWQYRYKAILRSNVVLERLPESPITNEELRERILAEARFLRAFQYFELVKNFGGVPIIESLSMPEEVQGVTRNTLEECYAFIEKELIAAAEGLPERSKYPSADIGRATKGAALGYLGKVYLYQNKMAEAEEVLAQVISSGEYDLLDNFDKVWTIEHNNSIESLFEVQYSDAVGYNLGGRLSVITGSRNDSGWSWSGPTSDLENAFKAAGDEIRLRATIIKHGDDVWNDLGEAAKNYVIAPAEHKSARINRKFYIPHAQRAVPYDGNRNKLNHRLLRFADVLLMYAEAANATGNDGEARNALNRVRERVNLNPVSSSGEALRQAIRDERRLELALEHQRLYDIRRWNDSNGKKVIANLFGPNGSFVRYNTEISTDTFERTNQRENSNKGTSFNESRDLLFPIPNSEIVLSEGSIVQNPNF</sequence>
<dbReference type="InterPro" id="IPR011990">
    <property type="entry name" value="TPR-like_helical_dom_sf"/>
</dbReference>
<dbReference type="SUPFAM" id="SSF48452">
    <property type="entry name" value="TPR-like"/>
    <property type="match status" value="1"/>
</dbReference>
<dbReference type="PROSITE" id="PS51257">
    <property type="entry name" value="PROKAR_LIPOPROTEIN"/>
    <property type="match status" value="1"/>
</dbReference>
<feature type="domain" description="SusD-like N-terminal" evidence="7">
    <location>
        <begin position="67"/>
        <end position="227"/>
    </location>
</feature>
<dbReference type="RefSeq" id="WP_190314540.1">
    <property type="nucleotide sequence ID" value="NZ_JACNYL010000003.1"/>
</dbReference>